<accession>A0A418VWP1</accession>
<dbReference type="RefSeq" id="WP_119831665.1">
    <property type="nucleotide sequence ID" value="NZ_QYUL01000002.1"/>
</dbReference>
<evidence type="ECO:0000313" key="2">
    <source>
        <dbReference type="Proteomes" id="UP000283458"/>
    </source>
</evidence>
<evidence type="ECO:0000313" key="1">
    <source>
        <dbReference type="EMBL" id="RJF81571.1"/>
    </source>
</evidence>
<dbReference type="Proteomes" id="UP000283458">
    <property type="component" value="Unassembled WGS sequence"/>
</dbReference>
<reference evidence="1 2" key="1">
    <citation type="submission" date="2018-09" db="EMBL/GenBank/DDBJ databases">
        <authorList>
            <person name="Zhu H."/>
        </authorList>
    </citation>
    <scope>NUCLEOTIDE SEQUENCE [LARGE SCALE GENOMIC DNA]</scope>
    <source>
        <strain evidence="1 2">K2W22B-5</strain>
    </source>
</reference>
<protein>
    <submittedName>
        <fullName evidence="1">Uncharacterized protein</fullName>
    </submittedName>
</protein>
<dbReference type="EMBL" id="QYUL01000002">
    <property type="protein sequence ID" value="RJF81571.1"/>
    <property type="molecule type" value="Genomic_DNA"/>
</dbReference>
<comment type="caution">
    <text evidence="1">The sequence shown here is derived from an EMBL/GenBank/DDBJ whole genome shotgun (WGS) entry which is preliminary data.</text>
</comment>
<gene>
    <name evidence="1" type="ORF">D3877_15640</name>
</gene>
<dbReference type="OrthoDB" id="9820211at2"/>
<dbReference type="AlphaFoldDB" id="A0A418VWP1"/>
<keyword evidence="2" id="KW-1185">Reference proteome</keyword>
<sequence>MPTAILKEALAVVGGADEMLEEPLHGAALDFGALPPLTRGERWSLGLMRFGLSRGNPLLQEKLRVRRSLAELPTRFGAEGPGLTHPSQLAPYLERLTDLPDALSDEEIMLESALAALLIEYRFKHSVQRGLMCYYSKLAKSAFSEGYKKQKIVGKIDSADEMAQILGGIREKYLLFIRDYLYAILTREDVLKGKPLFTDLLTAVLFLSRIGEGGVLGKEPDERRLPGRSSLLFVALRDPVLLKAAQDSGFQRSLSRSIKEFPIKEVVA</sequence>
<proteinExistence type="predicted"/>
<name>A0A418VWP1_9PROT</name>
<organism evidence="1 2">
    <name type="scientific">Azospirillum cavernae</name>
    <dbReference type="NCBI Taxonomy" id="2320860"/>
    <lineage>
        <taxon>Bacteria</taxon>
        <taxon>Pseudomonadati</taxon>
        <taxon>Pseudomonadota</taxon>
        <taxon>Alphaproteobacteria</taxon>
        <taxon>Rhodospirillales</taxon>
        <taxon>Azospirillaceae</taxon>
        <taxon>Azospirillum</taxon>
    </lineage>
</organism>